<dbReference type="InterPro" id="IPR004839">
    <property type="entry name" value="Aminotransferase_I/II_large"/>
</dbReference>
<dbReference type="InterPro" id="IPR015424">
    <property type="entry name" value="PyrdxlP-dep_Trfase"/>
</dbReference>
<dbReference type="Gene3D" id="3.90.1150.10">
    <property type="entry name" value="Aspartate Aminotransferase, domain 1"/>
    <property type="match status" value="1"/>
</dbReference>
<dbReference type="CDD" id="cd00609">
    <property type="entry name" value="AAT_like"/>
    <property type="match status" value="1"/>
</dbReference>
<dbReference type="GO" id="GO:0030170">
    <property type="term" value="F:pyridoxal phosphate binding"/>
    <property type="evidence" value="ECO:0007669"/>
    <property type="project" value="InterPro"/>
</dbReference>
<evidence type="ECO:0000259" key="5">
    <source>
        <dbReference type="Pfam" id="PF00155"/>
    </source>
</evidence>
<dbReference type="Proteomes" id="UP000182229">
    <property type="component" value="Unassembled WGS sequence"/>
</dbReference>
<protein>
    <submittedName>
        <fullName evidence="6">GntR family transcriptional regulator</fullName>
    </submittedName>
</protein>
<dbReference type="PANTHER" id="PTHR42790">
    <property type="entry name" value="AMINOTRANSFERASE"/>
    <property type="match status" value="1"/>
</dbReference>
<evidence type="ECO:0000313" key="7">
    <source>
        <dbReference type="Proteomes" id="UP000182229"/>
    </source>
</evidence>
<dbReference type="RefSeq" id="WP_071899726.1">
    <property type="nucleotide sequence ID" value="NZ_MPIN01000004.1"/>
</dbReference>
<dbReference type="InterPro" id="IPR015422">
    <property type="entry name" value="PyrdxlP-dep_Trfase_small"/>
</dbReference>
<dbReference type="EMBL" id="MPIN01000004">
    <property type="protein sequence ID" value="OJH39558.1"/>
    <property type="molecule type" value="Genomic_DNA"/>
</dbReference>
<dbReference type="AlphaFoldDB" id="A0A1L9BBG5"/>
<comment type="cofactor">
    <cofactor evidence="1">
        <name>pyridoxal 5'-phosphate</name>
        <dbReference type="ChEBI" id="CHEBI:597326"/>
    </cofactor>
</comment>
<feature type="domain" description="Aminotransferase class I/classII large" evidence="5">
    <location>
        <begin position="74"/>
        <end position="421"/>
    </location>
</feature>
<evidence type="ECO:0000256" key="2">
    <source>
        <dbReference type="ARBA" id="ARBA00022576"/>
    </source>
</evidence>
<dbReference type="InterPro" id="IPR050859">
    <property type="entry name" value="Class-I_PLP-dep_aminotransf"/>
</dbReference>
<comment type="caution">
    <text evidence="6">The sequence shown here is derived from an EMBL/GenBank/DDBJ whole genome shotgun (WGS) entry which is preliminary data.</text>
</comment>
<sequence length="434" mass="48917">MLRKDSLHPALSHSSLEVMNFLNEVTLRFPEAISFAPGRTYEGFYESGRLAAQLQGYVRYLEKQQGFTEAQVRTRLFQYGRTNGHIQELIVRMLEKDEGMLVDPQSVVVTVGCQEGMFITLRALCATPRDVLLVSSPCYIGIVGAARLLDIELIPVEEGPEGLDLEDLERKVRAARAEGKRPRALYVIPDFSNPSGNSFSLELRHRLLEAAAREDFLLLEDNPYGLFSRERERHPTLKALDKQKRVIYFGSFAKSGFPGARVGYTLADQPVIDDAGQQTLLADELSKVKSMVTVNTSPISQALVGGLLLENDCTLLAANQQAIRFYRENMETALRALERAFPRDAAWARGVSWNHPQGGFFLVVQLPFEVDDALLERSARRYGVLWTPMRYFYIEGGGERALRLSCSYLAPARIEEGIQRLARLIQDCLEERRP</sequence>
<reference evidence="7" key="1">
    <citation type="submission" date="2016-11" db="EMBL/GenBank/DDBJ databases">
        <authorList>
            <person name="Shukria A."/>
            <person name="Stevens D.C."/>
        </authorList>
    </citation>
    <scope>NUCLEOTIDE SEQUENCE [LARGE SCALE GENOMIC DNA]</scope>
    <source>
        <strain evidence="7">Cbfe23</strain>
    </source>
</reference>
<dbReference type="GO" id="GO:1901605">
    <property type="term" value="P:alpha-amino acid metabolic process"/>
    <property type="evidence" value="ECO:0007669"/>
    <property type="project" value="TreeGrafter"/>
</dbReference>
<organism evidence="6 7">
    <name type="scientific">Cystobacter ferrugineus</name>
    <dbReference type="NCBI Taxonomy" id="83449"/>
    <lineage>
        <taxon>Bacteria</taxon>
        <taxon>Pseudomonadati</taxon>
        <taxon>Myxococcota</taxon>
        <taxon>Myxococcia</taxon>
        <taxon>Myxococcales</taxon>
        <taxon>Cystobacterineae</taxon>
        <taxon>Archangiaceae</taxon>
        <taxon>Cystobacter</taxon>
    </lineage>
</organism>
<reference evidence="6 7" key="2">
    <citation type="submission" date="2016-12" db="EMBL/GenBank/DDBJ databases">
        <title>Draft Genome Sequence of Cystobacter ferrugineus Strain Cbfe23.</title>
        <authorList>
            <person name="Akbar S."/>
            <person name="Dowd S.E."/>
            <person name="Stevens D.C."/>
        </authorList>
    </citation>
    <scope>NUCLEOTIDE SEQUENCE [LARGE SCALE GENOMIC DNA]</scope>
    <source>
        <strain evidence="6 7">Cbfe23</strain>
    </source>
</reference>
<gene>
    <name evidence="6" type="ORF">BON30_18870</name>
</gene>
<dbReference type="STRING" id="83449.BON30_18870"/>
<keyword evidence="2" id="KW-0032">Aminotransferase</keyword>
<keyword evidence="4" id="KW-0663">Pyridoxal phosphate</keyword>
<dbReference type="Gene3D" id="3.40.640.10">
    <property type="entry name" value="Type I PLP-dependent aspartate aminotransferase-like (Major domain)"/>
    <property type="match status" value="1"/>
</dbReference>
<dbReference type="SUPFAM" id="SSF53383">
    <property type="entry name" value="PLP-dependent transferases"/>
    <property type="match status" value="1"/>
</dbReference>
<keyword evidence="3" id="KW-0808">Transferase</keyword>
<evidence type="ECO:0000256" key="4">
    <source>
        <dbReference type="ARBA" id="ARBA00022898"/>
    </source>
</evidence>
<dbReference type="InterPro" id="IPR015421">
    <property type="entry name" value="PyrdxlP-dep_Trfase_major"/>
</dbReference>
<dbReference type="Pfam" id="PF00155">
    <property type="entry name" value="Aminotran_1_2"/>
    <property type="match status" value="1"/>
</dbReference>
<proteinExistence type="predicted"/>
<dbReference type="GO" id="GO:0008483">
    <property type="term" value="F:transaminase activity"/>
    <property type="evidence" value="ECO:0007669"/>
    <property type="project" value="UniProtKB-KW"/>
</dbReference>
<evidence type="ECO:0000256" key="3">
    <source>
        <dbReference type="ARBA" id="ARBA00022679"/>
    </source>
</evidence>
<evidence type="ECO:0000313" key="6">
    <source>
        <dbReference type="EMBL" id="OJH39558.1"/>
    </source>
</evidence>
<dbReference type="OrthoDB" id="9808770at2"/>
<keyword evidence="7" id="KW-1185">Reference proteome</keyword>
<evidence type="ECO:0000256" key="1">
    <source>
        <dbReference type="ARBA" id="ARBA00001933"/>
    </source>
</evidence>
<name>A0A1L9BBG5_9BACT</name>
<accession>A0A1L9BBG5</accession>
<dbReference type="PANTHER" id="PTHR42790:SF19">
    <property type="entry name" value="KYNURENINE_ALPHA-AMINOADIPATE AMINOTRANSFERASE, MITOCHONDRIAL"/>
    <property type="match status" value="1"/>
</dbReference>